<comment type="function">
    <text evidence="10 11">3'-5' exonuclease.</text>
</comment>
<comment type="similarity">
    <text evidence="10 11">Belongs to the helicase family. DinG subfamily. Type 2 sub-subfamily.</text>
</comment>
<dbReference type="InterPro" id="IPR014013">
    <property type="entry name" value="Helic_SF1/SF2_ATP-bd_DinG/Rad3"/>
</dbReference>
<dbReference type="GO" id="GO:0008408">
    <property type="term" value="F:3'-5' exonuclease activity"/>
    <property type="evidence" value="ECO:0007669"/>
    <property type="project" value="UniProtKB-UniRule"/>
</dbReference>
<name>A0A5C5SDL3_9STRE</name>
<feature type="short sequence motif" description="DEAH box" evidence="10">
    <location>
        <begin position="444"/>
        <end position="447"/>
    </location>
</feature>
<dbReference type="AlphaFoldDB" id="A0A5C5SDL3"/>
<dbReference type="PANTHER" id="PTHR30231:SF41">
    <property type="entry name" value="DNA POLYMERASE III SUBUNIT EPSILON"/>
    <property type="match status" value="1"/>
</dbReference>
<dbReference type="InterPro" id="IPR036397">
    <property type="entry name" value="RNaseH_sf"/>
</dbReference>
<gene>
    <name evidence="10 11" type="primary">dinG</name>
    <name evidence="14" type="ORF">FRX57_02255</name>
</gene>
<dbReference type="EC" id="3.1.-.-" evidence="10 11"/>
<evidence type="ECO:0000256" key="4">
    <source>
        <dbReference type="ARBA" id="ARBA00022722"/>
    </source>
</evidence>
<evidence type="ECO:0000256" key="9">
    <source>
        <dbReference type="ARBA" id="ARBA00022932"/>
    </source>
</evidence>
<dbReference type="RefSeq" id="WP_146566209.1">
    <property type="nucleotide sequence ID" value="NZ_VOHL01000001.1"/>
</dbReference>
<dbReference type="PROSITE" id="PS51193">
    <property type="entry name" value="HELICASE_ATP_BIND_2"/>
    <property type="match status" value="1"/>
</dbReference>
<keyword evidence="4 10" id="KW-0540">Nuclease</keyword>
<reference evidence="14 15" key="1">
    <citation type="submission" date="2019-08" db="EMBL/GenBank/DDBJ databases">
        <authorList>
            <person name="Lei W."/>
        </authorList>
    </citation>
    <scope>NUCLEOTIDE SEQUENCE [LARGE SCALE GENOMIC DNA]</scope>
    <source>
        <strain evidence="14 15">CCUG 66496</strain>
    </source>
</reference>
<evidence type="ECO:0000259" key="13">
    <source>
        <dbReference type="PROSITE" id="PS51193"/>
    </source>
</evidence>
<dbReference type="InterPro" id="IPR011545">
    <property type="entry name" value="DEAD/DEAH_box_helicase_dom"/>
</dbReference>
<sequence length="815" mass="93602">MVEQISNKYAVVDLEATGSSVDAAIIQVGIVIIEDGVIRQTYATDINPHQSLTSHIIDLTGITDQQLAQAPDFSQVAGDIYRLIEDCVFVAHNVTFDANLLAEHLFWEGYELKTPRVDTVELAQVFFPTLEKYSLSRLAKTLGVELEQAHTAIADATATAEIFLLLMEKIKQLPRHTLEQLATLADNLIFESRLLIDRALAETPKIPLSPSYQLVNQLVLKRQPAKAKPRQLSRDFDKNIALLGLQPRFKQQLFADKVYQGLFEDRPSLIQAPSGIGKTLGYLLPLLSQLFQQQLILAVPTKVLQDQLMDQEARLLSQVFHLSCHSIKSPTNYLKLDAFQKSLQRRDDNRLLNRYKMQLLVWLCETETGDLDDIKQKQRLATYFDELRHDGSLDESSPFFEVDFWRLNTLASQRSQLLITNHAYLLEKSSRDHRFLKKKTLVIDEAHRFFSALEEFSRRQLVLTEVSERLGDLLDKASDHLTRRLLESLDFELKQVIHQPSFSEQETQLDARLAKIRQDVMELAMEELSDLAAVLDPDFSLVWLENSSQLILKSSREELASFPALLEADKLYLISASLQLTSQVTVADLLQLPDYHFDLVEESKSKNQHIWVDKQFPDLTNLSESAYEQLIAQRIVSLQALKYPLFVLFTSKKTLFAVSEELEKLNLPHLCQEKSGSSYALKKRFEQGEAEILLATGTFWEGVDFHEQDRMIQVITRLPFDNPKDKLVEKINRDYRHKGYDPFDDYTLPVMTLRLFQALGRGQRRQDQKSALLILDNRLLRRSYGAKVCRLLQDKYDLRQEKSPQILSEIAEFLL</sequence>
<keyword evidence="3" id="KW-0235">DNA replication</keyword>
<dbReference type="HAMAP" id="MF_02206">
    <property type="entry name" value="DinG_exonucl"/>
    <property type="match status" value="1"/>
</dbReference>
<dbReference type="EMBL" id="VOHL01000001">
    <property type="protein sequence ID" value="TWS99046.1"/>
    <property type="molecule type" value="Genomic_DNA"/>
</dbReference>
<dbReference type="GO" id="GO:0003677">
    <property type="term" value="F:DNA binding"/>
    <property type="evidence" value="ECO:0007669"/>
    <property type="project" value="InterPro"/>
</dbReference>
<dbReference type="InterPro" id="IPR027417">
    <property type="entry name" value="P-loop_NTPase"/>
</dbReference>
<evidence type="ECO:0000256" key="5">
    <source>
        <dbReference type="ARBA" id="ARBA00022741"/>
    </source>
</evidence>
<evidence type="ECO:0000256" key="6">
    <source>
        <dbReference type="ARBA" id="ARBA00022801"/>
    </source>
</evidence>
<keyword evidence="15" id="KW-1185">Reference proteome</keyword>
<feature type="domain" description="Helicase ATP-binding" evidence="13">
    <location>
        <begin position="237"/>
        <end position="509"/>
    </location>
</feature>
<proteinExistence type="inferred from homology"/>
<dbReference type="CDD" id="cd06127">
    <property type="entry name" value="DEDDh"/>
    <property type="match status" value="1"/>
</dbReference>
<dbReference type="Pfam" id="PF00929">
    <property type="entry name" value="RNase_T"/>
    <property type="match status" value="1"/>
</dbReference>
<dbReference type="InterPro" id="IPR014001">
    <property type="entry name" value="Helicase_ATP-bd"/>
</dbReference>
<dbReference type="Gene3D" id="3.30.420.10">
    <property type="entry name" value="Ribonuclease H-like superfamily/Ribonuclease H"/>
    <property type="match status" value="1"/>
</dbReference>
<accession>A0A5C5SDL3</accession>
<dbReference type="Gene3D" id="3.40.50.300">
    <property type="entry name" value="P-loop containing nucleotide triphosphate hydrolases"/>
    <property type="match status" value="2"/>
</dbReference>
<dbReference type="GO" id="GO:0005829">
    <property type="term" value="C:cytosol"/>
    <property type="evidence" value="ECO:0007669"/>
    <property type="project" value="TreeGrafter"/>
</dbReference>
<protein>
    <recommendedName>
        <fullName evidence="10 11">3'-5' exonuclease DinG</fullName>
        <ecNumber evidence="10 11">3.1.-.-</ecNumber>
    </recommendedName>
</protein>
<keyword evidence="9" id="KW-0239">DNA-directed DNA polymerase</keyword>
<dbReference type="FunFam" id="3.30.420.10:FF:000045">
    <property type="entry name" value="3'-5' exonuclease DinG"/>
    <property type="match status" value="1"/>
</dbReference>
<organism evidence="14 15">
    <name type="scientific">Streptococcus cuniculipharyngis</name>
    <dbReference type="NCBI Taxonomy" id="1562651"/>
    <lineage>
        <taxon>Bacteria</taxon>
        <taxon>Bacillati</taxon>
        <taxon>Bacillota</taxon>
        <taxon>Bacilli</taxon>
        <taxon>Lactobacillales</taxon>
        <taxon>Streptococcaceae</taxon>
        <taxon>Streptococcus</taxon>
    </lineage>
</organism>
<dbReference type="GO" id="GO:0045004">
    <property type="term" value="P:DNA replication proofreading"/>
    <property type="evidence" value="ECO:0007669"/>
    <property type="project" value="TreeGrafter"/>
</dbReference>
<evidence type="ECO:0000256" key="2">
    <source>
        <dbReference type="ARBA" id="ARBA00022695"/>
    </source>
</evidence>
<dbReference type="SUPFAM" id="SSF53098">
    <property type="entry name" value="Ribonuclease H-like"/>
    <property type="match status" value="1"/>
</dbReference>
<dbReference type="Pfam" id="PF00270">
    <property type="entry name" value="DEAD"/>
    <property type="match status" value="1"/>
</dbReference>
<evidence type="ECO:0000313" key="14">
    <source>
        <dbReference type="EMBL" id="TWS99046.1"/>
    </source>
</evidence>
<dbReference type="InterPro" id="IPR013520">
    <property type="entry name" value="Ribonucl_H"/>
</dbReference>
<evidence type="ECO:0000256" key="10">
    <source>
        <dbReference type="HAMAP-Rule" id="MF_02206"/>
    </source>
</evidence>
<dbReference type="GO" id="GO:0005524">
    <property type="term" value="F:ATP binding"/>
    <property type="evidence" value="ECO:0007669"/>
    <property type="project" value="UniProtKB-UniRule"/>
</dbReference>
<evidence type="ECO:0000256" key="7">
    <source>
        <dbReference type="ARBA" id="ARBA00022839"/>
    </source>
</evidence>
<dbReference type="NCBIfam" id="NF005569">
    <property type="entry name" value="PRK07246.1"/>
    <property type="match status" value="1"/>
</dbReference>
<dbReference type="Pfam" id="PF13307">
    <property type="entry name" value="Helicase_C_2"/>
    <property type="match status" value="1"/>
</dbReference>
<dbReference type="SMART" id="SM00479">
    <property type="entry name" value="EXOIII"/>
    <property type="match status" value="1"/>
</dbReference>
<dbReference type="InterPro" id="IPR006555">
    <property type="entry name" value="ATP-dep_Helicase_C"/>
</dbReference>
<dbReference type="SMART" id="SM00491">
    <property type="entry name" value="HELICc2"/>
    <property type="match status" value="1"/>
</dbReference>
<keyword evidence="7 10" id="KW-0269">Exonuclease</keyword>
<dbReference type="InterPro" id="IPR012337">
    <property type="entry name" value="RNaseH-like_sf"/>
</dbReference>
<dbReference type="GO" id="GO:0003887">
    <property type="term" value="F:DNA-directed DNA polymerase activity"/>
    <property type="evidence" value="ECO:0007669"/>
    <property type="project" value="UniProtKB-KW"/>
</dbReference>
<evidence type="ECO:0000256" key="11">
    <source>
        <dbReference type="RuleBase" id="RU364106"/>
    </source>
</evidence>
<keyword evidence="1" id="KW-0808">Transferase</keyword>
<dbReference type="SMART" id="SM00487">
    <property type="entry name" value="DEXDc"/>
    <property type="match status" value="1"/>
</dbReference>
<dbReference type="OrthoDB" id="9803913at2"/>
<keyword evidence="2" id="KW-0548">Nucleotidyltransferase</keyword>
<dbReference type="PROSITE" id="PS51192">
    <property type="entry name" value="HELICASE_ATP_BIND_1"/>
    <property type="match status" value="1"/>
</dbReference>
<feature type="binding site" evidence="10">
    <location>
        <begin position="272"/>
        <end position="279"/>
    </location>
    <ligand>
        <name>ATP</name>
        <dbReference type="ChEBI" id="CHEBI:30616"/>
    </ligand>
</feature>
<keyword evidence="8 10" id="KW-0067">ATP-binding</keyword>
<evidence type="ECO:0000313" key="15">
    <source>
        <dbReference type="Proteomes" id="UP000317430"/>
    </source>
</evidence>
<dbReference type="SUPFAM" id="SSF52540">
    <property type="entry name" value="P-loop containing nucleoside triphosphate hydrolases"/>
    <property type="match status" value="1"/>
</dbReference>
<evidence type="ECO:0000256" key="1">
    <source>
        <dbReference type="ARBA" id="ARBA00022679"/>
    </source>
</evidence>
<keyword evidence="14" id="KW-0347">Helicase</keyword>
<dbReference type="GO" id="GO:0016818">
    <property type="term" value="F:hydrolase activity, acting on acid anhydrides, in phosphorus-containing anhydrides"/>
    <property type="evidence" value="ECO:0007669"/>
    <property type="project" value="InterPro"/>
</dbReference>
<keyword evidence="5 10" id="KW-0547">Nucleotide-binding</keyword>
<keyword evidence="6 10" id="KW-0378">Hydrolase</keyword>
<dbReference type="PANTHER" id="PTHR30231">
    <property type="entry name" value="DNA POLYMERASE III SUBUNIT EPSILON"/>
    <property type="match status" value="1"/>
</dbReference>
<dbReference type="Proteomes" id="UP000317430">
    <property type="component" value="Unassembled WGS sequence"/>
</dbReference>
<dbReference type="InterPro" id="IPR006310">
    <property type="entry name" value="DinG"/>
</dbReference>
<feature type="domain" description="Helicase ATP-binding" evidence="12">
    <location>
        <begin position="259"/>
        <end position="464"/>
    </location>
</feature>
<evidence type="ECO:0000259" key="12">
    <source>
        <dbReference type="PROSITE" id="PS51192"/>
    </source>
</evidence>
<dbReference type="NCBIfam" id="TIGR01407">
    <property type="entry name" value="dinG_rel"/>
    <property type="match status" value="1"/>
</dbReference>
<evidence type="ECO:0000256" key="3">
    <source>
        <dbReference type="ARBA" id="ARBA00022705"/>
    </source>
</evidence>
<evidence type="ECO:0000256" key="8">
    <source>
        <dbReference type="ARBA" id="ARBA00022840"/>
    </source>
</evidence>
<dbReference type="NCBIfam" id="TIGR00573">
    <property type="entry name" value="dnaq"/>
    <property type="match status" value="1"/>
</dbReference>
<comment type="caution">
    <text evidence="14">The sequence shown here is derived from an EMBL/GenBank/DDBJ whole genome shotgun (WGS) entry which is preliminary data.</text>
</comment>
<dbReference type="InterPro" id="IPR006054">
    <property type="entry name" value="DnaQ"/>
</dbReference>
<dbReference type="GO" id="GO:0004386">
    <property type="term" value="F:helicase activity"/>
    <property type="evidence" value="ECO:0007669"/>
    <property type="project" value="UniProtKB-KW"/>
</dbReference>